<dbReference type="SUPFAM" id="SSF56112">
    <property type="entry name" value="Protein kinase-like (PK-like)"/>
    <property type="match status" value="1"/>
</dbReference>
<dbReference type="GO" id="GO:0004672">
    <property type="term" value="F:protein kinase activity"/>
    <property type="evidence" value="ECO:0007669"/>
    <property type="project" value="InterPro"/>
</dbReference>
<evidence type="ECO:0000256" key="1">
    <source>
        <dbReference type="SAM" id="MobiDB-lite"/>
    </source>
</evidence>
<feature type="region of interest" description="Disordered" evidence="1">
    <location>
        <begin position="793"/>
        <end position="871"/>
    </location>
</feature>
<reference evidence="3 4" key="1">
    <citation type="submission" date="2018-02" db="EMBL/GenBank/DDBJ databases">
        <title>Genome sequence of the basidiomycete white-rot fungus Phlebia centrifuga.</title>
        <authorList>
            <person name="Granchi Z."/>
            <person name="Peng M."/>
            <person name="de Vries R.P."/>
            <person name="Hilden K."/>
            <person name="Makela M.R."/>
            <person name="Grigoriev I."/>
            <person name="Riley R."/>
        </authorList>
    </citation>
    <scope>NUCLEOTIDE SEQUENCE [LARGE SCALE GENOMIC DNA]</scope>
    <source>
        <strain evidence="3 4">FBCC195</strain>
    </source>
</reference>
<evidence type="ECO:0000259" key="2">
    <source>
        <dbReference type="PROSITE" id="PS50011"/>
    </source>
</evidence>
<dbReference type="PROSITE" id="PS50011">
    <property type="entry name" value="PROTEIN_KINASE_DOM"/>
    <property type="match status" value="1"/>
</dbReference>
<evidence type="ECO:0000313" key="3">
    <source>
        <dbReference type="EMBL" id="PSR73865.1"/>
    </source>
</evidence>
<evidence type="ECO:0000313" key="4">
    <source>
        <dbReference type="Proteomes" id="UP000186601"/>
    </source>
</evidence>
<dbReference type="OrthoDB" id="5569250at2759"/>
<feature type="compositionally biased region" description="Low complexity" evidence="1">
    <location>
        <begin position="887"/>
        <end position="913"/>
    </location>
</feature>
<feature type="compositionally biased region" description="Low complexity" evidence="1">
    <location>
        <begin position="798"/>
        <end position="811"/>
    </location>
</feature>
<gene>
    <name evidence="3" type="ORF">PHLCEN_2v10312</name>
</gene>
<dbReference type="PANTHER" id="PTHR38248">
    <property type="entry name" value="FUNK1 6"/>
    <property type="match status" value="1"/>
</dbReference>
<dbReference type="InterPro" id="IPR000719">
    <property type="entry name" value="Prot_kinase_dom"/>
</dbReference>
<feature type="region of interest" description="Disordered" evidence="1">
    <location>
        <begin position="258"/>
        <end position="303"/>
    </location>
</feature>
<feature type="region of interest" description="Disordered" evidence="1">
    <location>
        <begin position="1"/>
        <end position="21"/>
    </location>
</feature>
<accession>A0A2R6NN92</accession>
<comment type="caution">
    <text evidence="3">The sequence shown here is derived from an EMBL/GenBank/DDBJ whole genome shotgun (WGS) entry which is preliminary data.</text>
</comment>
<dbReference type="PANTHER" id="PTHR38248:SF2">
    <property type="entry name" value="FUNK1 11"/>
    <property type="match status" value="1"/>
</dbReference>
<dbReference type="EMBL" id="MLYV02001053">
    <property type="protein sequence ID" value="PSR73865.1"/>
    <property type="molecule type" value="Genomic_DNA"/>
</dbReference>
<feature type="compositionally biased region" description="Polar residues" evidence="1">
    <location>
        <begin position="850"/>
        <end position="871"/>
    </location>
</feature>
<name>A0A2R6NN92_9APHY</name>
<dbReference type="InterPro" id="IPR011009">
    <property type="entry name" value="Kinase-like_dom_sf"/>
</dbReference>
<organism evidence="3 4">
    <name type="scientific">Hermanssonia centrifuga</name>
    <dbReference type="NCBI Taxonomy" id="98765"/>
    <lineage>
        <taxon>Eukaryota</taxon>
        <taxon>Fungi</taxon>
        <taxon>Dikarya</taxon>
        <taxon>Basidiomycota</taxon>
        <taxon>Agaricomycotina</taxon>
        <taxon>Agaricomycetes</taxon>
        <taxon>Polyporales</taxon>
        <taxon>Meruliaceae</taxon>
        <taxon>Hermanssonia</taxon>
    </lineage>
</organism>
<dbReference type="Proteomes" id="UP000186601">
    <property type="component" value="Unassembled WGS sequence"/>
</dbReference>
<keyword evidence="4" id="KW-1185">Reference proteome</keyword>
<feature type="compositionally biased region" description="Basic and acidic residues" evidence="1">
    <location>
        <begin position="839"/>
        <end position="849"/>
    </location>
</feature>
<protein>
    <recommendedName>
        <fullName evidence="2">Protein kinase domain-containing protein</fullName>
    </recommendedName>
</protein>
<dbReference type="Pfam" id="PF17667">
    <property type="entry name" value="Pkinase_fungal"/>
    <property type="match status" value="1"/>
</dbReference>
<proteinExistence type="predicted"/>
<feature type="region of interest" description="Disordered" evidence="1">
    <location>
        <begin position="884"/>
        <end position="913"/>
    </location>
</feature>
<feature type="domain" description="Protein kinase" evidence="2">
    <location>
        <begin position="423"/>
        <end position="714"/>
    </location>
</feature>
<dbReference type="AlphaFoldDB" id="A0A2R6NN92"/>
<dbReference type="InterPro" id="IPR040976">
    <property type="entry name" value="Pkinase_fungal"/>
</dbReference>
<dbReference type="GO" id="GO:0005524">
    <property type="term" value="F:ATP binding"/>
    <property type="evidence" value="ECO:0007669"/>
    <property type="project" value="InterPro"/>
</dbReference>
<dbReference type="Gene3D" id="1.10.510.10">
    <property type="entry name" value="Transferase(Phosphotransferase) domain 1"/>
    <property type="match status" value="1"/>
</dbReference>
<feature type="compositionally biased region" description="Low complexity" evidence="1">
    <location>
        <begin position="1"/>
        <end position="15"/>
    </location>
</feature>
<sequence>MSVPTPTTAAEATPQPRRKGARLTRERTVYIMNTSHIQISSRVKATVHPYVKQDLANAKYIALYAWTETVLGLSQKDLEERAAHIRQLKWFEDTEIRQAMVAFCTTPHGESHEKGRYGPFAAIVNRAFELAKGNLPGVPNSYPIDDICVVRNDPHDILCIPEHGKLGAERSPDLLFLRAEPARKLLASKAKRVRWIDVLGWIEFKASKKNLLRILNDRRKEYGLGVIDEGTWESRESTPEPYLDLALDGAEIETSVVPTVGRKHARDVEDDENDYSDPTGGPSSGSSAKKLKTTHSPTDGRTDAKIQSGGYALETAACTYGTRSFCIGIVFDNDKMSLWFYDAAGYISITTTLSLLADFEKVLSIFVGFACLGPEGWGAMPSVLSPPSQSPAHFPRASLENHTFTLPRKGRSNVRVTLTKPVFTQYSLVGRRTFVYDIRTSSVVSKEPLVVKLSYQVASRKAEQDLLALAKKAKVEHLPEVHLWGDLWKMSDGIRQIFYDRSSAMSANEDEIASYEDRTLRALVCTKYLPLKGLFAKSWKMIPEMVFQMLDCLHDLRYKAHILHRDLSCNNVMYEVRNGKVCFILNDFDLATVVTDEGEPSAVASSKHRTGTLPFMAYELLKDMTRSNKNGSGPRVMHRLRHELESLLYVTVWSTVATPDAEGKKTEFVDYLRTWEMGTVKSVEKLKWSLCSDPDEVNDIPLPLAVEPLREVFIRWFAILRRAYTKWNEIRYPEESQVSISLQEDFDVETLDGMITRDTVYKAVTEGLVAAGLAECIRTKASDGAILNAENDSREAKANGNKSSGNKANSAIPVNTSNRFPTRATKYVQPKPKAPKAPDPQKSRADKSSQRIPSTTANRGSINASNTSTTKNVDVAKKTVARRIPKAPKSTTTATRTMTTRSMMKTLTSTAKT</sequence>